<organism evidence="7 8">
    <name type="scientific">Nocardia cyriacigeorgica</name>
    <dbReference type="NCBI Taxonomy" id="135487"/>
    <lineage>
        <taxon>Bacteria</taxon>
        <taxon>Bacillati</taxon>
        <taxon>Actinomycetota</taxon>
        <taxon>Actinomycetes</taxon>
        <taxon>Mycobacteriales</taxon>
        <taxon>Nocardiaceae</taxon>
        <taxon>Nocardia</taxon>
    </lineage>
</organism>
<dbReference type="PANTHER" id="PTHR42718">
    <property type="entry name" value="MAJOR FACILITATOR SUPERFAMILY MULTIDRUG TRANSPORTER MFSC"/>
    <property type="match status" value="1"/>
</dbReference>
<keyword evidence="3 6" id="KW-0812">Transmembrane</keyword>
<dbReference type="PANTHER" id="PTHR42718:SF9">
    <property type="entry name" value="MAJOR FACILITATOR SUPERFAMILY MULTIDRUG TRANSPORTER MFSC"/>
    <property type="match status" value="1"/>
</dbReference>
<dbReference type="AlphaFoldDB" id="A0A6P1CZ67"/>
<name>A0A6P1CZ67_9NOCA</name>
<accession>A0A6P1CZ67</accession>
<feature type="non-terminal residue" evidence="7">
    <location>
        <position position="1"/>
    </location>
</feature>
<evidence type="ECO:0000256" key="1">
    <source>
        <dbReference type="ARBA" id="ARBA00004141"/>
    </source>
</evidence>
<evidence type="ECO:0000256" key="4">
    <source>
        <dbReference type="ARBA" id="ARBA00022989"/>
    </source>
</evidence>
<dbReference type="Proteomes" id="UP000471166">
    <property type="component" value="Unassembled WGS sequence"/>
</dbReference>
<sequence>ALLYAFVHRQRRLAEPLLDLSLFADRRFATAAVCVIGCFGSYVALLFFLTQWLQQVGGYSPLHAGLALMPLAAANAVGAVTAPRTASRWGNRGALTAALLLFALTYA</sequence>
<evidence type="ECO:0000256" key="5">
    <source>
        <dbReference type="ARBA" id="ARBA00023136"/>
    </source>
</evidence>
<evidence type="ECO:0000256" key="3">
    <source>
        <dbReference type="ARBA" id="ARBA00022692"/>
    </source>
</evidence>
<keyword evidence="4 6" id="KW-1133">Transmembrane helix</keyword>
<feature type="transmembrane region" description="Helical" evidence="6">
    <location>
        <begin position="28"/>
        <end position="50"/>
    </location>
</feature>
<dbReference type="GO" id="GO:0016020">
    <property type="term" value="C:membrane"/>
    <property type="evidence" value="ECO:0007669"/>
    <property type="project" value="UniProtKB-SubCell"/>
</dbReference>
<feature type="non-terminal residue" evidence="7">
    <location>
        <position position="107"/>
    </location>
</feature>
<feature type="transmembrane region" description="Helical" evidence="6">
    <location>
        <begin position="62"/>
        <end position="82"/>
    </location>
</feature>
<dbReference type="SUPFAM" id="SSF103473">
    <property type="entry name" value="MFS general substrate transporter"/>
    <property type="match status" value="1"/>
</dbReference>
<feature type="transmembrane region" description="Helical" evidence="6">
    <location>
        <begin position="89"/>
        <end position="106"/>
    </location>
</feature>
<protein>
    <submittedName>
        <fullName evidence="7">MFS transporter</fullName>
    </submittedName>
</protein>
<comment type="caution">
    <text evidence="7">The sequence shown here is derived from an EMBL/GenBank/DDBJ whole genome shotgun (WGS) entry which is preliminary data.</text>
</comment>
<keyword evidence="2" id="KW-0813">Transport</keyword>
<evidence type="ECO:0000313" key="8">
    <source>
        <dbReference type="Proteomes" id="UP000471166"/>
    </source>
</evidence>
<keyword evidence="5 6" id="KW-0472">Membrane</keyword>
<dbReference type="Gene3D" id="1.20.1250.20">
    <property type="entry name" value="MFS general substrate transporter like domains"/>
    <property type="match status" value="1"/>
</dbReference>
<dbReference type="InterPro" id="IPR011701">
    <property type="entry name" value="MFS"/>
</dbReference>
<evidence type="ECO:0000256" key="6">
    <source>
        <dbReference type="SAM" id="Phobius"/>
    </source>
</evidence>
<evidence type="ECO:0000313" key="7">
    <source>
        <dbReference type="EMBL" id="NEW37072.1"/>
    </source>
</evidence>
<dbReference type="RefSeq" id="WP_163848660.1">
    <property type="nucleotide sequence ID" value="NZ_JAAGVB010000369.1"/>
</dbReference>
<dbReference type="Pfam" id="PF07690">
    <property type="entry name" value="MFS_1"/>
    <property type="match status" value="1"/>
</dbReference>
<proteinExistence type="predicted"/>
<evidence type="ECO:0000256" key="2">
    <source>
        <dbReference type="ARBA" id="ARBA00022448"/>
    </source>
</evidence>
<comment type="subcellular location">
    <subcellularLocation>
        <location evidence="1">Membrane</location>
        <topology evidence="1">Multi-pass membrane protein</topology>
    </subcellularLocation>
</comment>
<dbReference type="InterPro" id="IPR036259">
    <property type="entry name" value="MFS_trans_sf"/>
</dbReference>
<dbReference type="EMBL" id="JAAGVB010000369">
    <property type="protein sequence ID" value="NEW37072.1"/>
    <property type="molecule type" value="Genomic_DNA"/>
</dbReference>
<dbReference type="GO" id="GO:0022857">
    <property type="term" value="F:transmembrane transporter activity"/>
    <property type="evidence" value="ECO:0007669"/>
    <property type="project" value="InterPro"/>
</dbReference>
<reference evidence="7 8" key="1">
    <citation type="submission" date="2020-01" db="EMBL/GenBank/DDBJ databases">
        <title>Genetics and antimicrobial susceptibilities of Nocardia species isolated from the soil; a comparison with species isolated from humans.</title>
        <authorList>
            <person name="Carrasco G."/>
            <person name="Monzon S."/>
            <person name="Sansegundo M."/>
            <person name="Garcia E."/>
            <person name="Garrido N."/>
            <person name="Medina M.J."/>
            <person name="Villalon P."/>
            <person name="Ramirez-Arocha A.C."/>
            <person name="Jimenez P."/>
            <person name="Cuesta I."/>
            <person name="Valdezate S."/>
        </authorList>
    </citation>
    <scope>NUCLEOTIDE SEQUENCE [LARGE SCALE GENOMIC DNA]</scope>
    <source>
        <strain evidence="7 8">CNM20110626</strain>
    </source>
</reference>
<gene>
    <name evidence="7" type="ORF">GV791_31650</name>
</gene>